<dbReference type="GO" id="GO:0005634">
    <property type="term" value="C:nucleus"/>
    <property type="evidence" value="ECO:0007669"/>
    <property type="project" value="TreeGrafter"/>
</dbReference>
<dbReference type="PROSITE" id="PS00107">
    <property type="entry name" value="PROTEIN_KINASE_ATP"/>
    <property type="match status" value="1"/>
</dbReference>
<evidence type="ECO:0000256" key="2">
    <source>
        <dbReference type="ARBA" id="ARBA00022840"/>
    </source>
</evidence>
<keyword evidence="1 3" id="KW-0547">Nucleotide-binding</keyword>
<evidence type="ECO:0000313" key="7">
    <source>
        <dbReference type="Proteomes" id="UP000688137"/>
    </source>
</evidence>
<dbReference type="GO" id="GO:0005737">
    <property type="term" value="C:cytoplasm"/>
    <property type="evidence" value="ECO:0007669"/>
    <property type="project" value="TreeGrafter"/>
</dbReference>
<sequence>MQLKEKIGDGFSSDLHLCDYQNKQCVVKIYKENYSDKLRQKEIKILKSLDHPHIIKIVDHHPDYKYFICEQLKTDFYTIVKNGTRFDVRTVKQILLELSETIQYLHKLNYVHRDIKLENVMLDNHLQIILIDFGFADIVDDKKQYIRNCGTRNYMSPELLISEKYMQSNLLKKSDIFALAVLIFILYYGFPPFSEASLNCPYWKIISEKKWNTFWKQVNRNTKINDVLFQELFEKMISPDPENRYTIEQILNHPWIDGNHDLSQLINII</sequence>
<name>A0A8S1NIY2_PARPR</name>
<dbReference type="Proteomes" id="UP000688137">
    <property type="component" value="Unassembled WGS sequence"/>
</dbReference>
<keyword evidence="2 3" id="KW-0067">ATP-binding</keyword>
<evidence type="ECO:0000259" key="5">
    <source>
        <dbReference type="PROSITE" id="PS50011"/>
    </source>
</evidence>
<feature type="binding site" evidence="3">
    <location>
        <position position="28"/>
    </location>
    <ligand>
        <name>ATP</name>
        <dbReference type="ChEBI" id="CHEBI:30616"/>
    </ligand>
</feature>
<protein>
    <recommendedName>
        <fullName evidence="5">Protein kinase domain-containing protein</fullName>
    </recommendedName>
</protein>
<organism evidence="6 7">
    <name type="scientific">Paramecium primaurelia</name>
    <dbReference type="NCBI Taxonomy" id="5886"/>
    <lineage>
        <taxon>Eukaryota</taxon>
        <taxon>Sar</taxon>
        <taxon>Alveolata</taxon>
        <taxon>Ciliophora</taxon>
        <taxon>Intramacronucleata</taxon>
        <taxon>Oligohymenophorea</taxon>
        <taxon>Peniculida</taxon>
        <taxon>Parameciidae</taxon>
        <taxon>Paramecium</taxon>
    </lineage>
</organism>
<keyword evidence="4" id="KW-0418">Kinase</keyword>
<proteinExistence type="inferred from homology"/>
<dbReference type="GO" id="GO:0005524">
    <property type="term" value="F:ATP binding"/>
    <property type="evidence" value="ECO:0007669"/>
    <property type="project" value="UniProtKB-UniRule"/>
</dbReference>
<dbReference type="SMART" id="SM00220">
    <property type="entry name" value="S_TKc"/>
    <property type="match status" value="1"/>
</dbReference>
<dbReference type="PANTHER" id="PTHR44167">
    <property type="entry name" value="OVARIAN-SPECIFIC SERINE/THREONINE-PROTEIN KINASE LOK-RELATED"/>
    <property type="match status" value="1"/>
</dbReference>
<keyword evidence="4" id="KW-0723">Serine/threonine-protein kinase</keyword>
<dbReference type="PROSITE" id="PS00108">
    <property type="entry name" value="PROTEIN_KINASE_ST"/>
    <property type="match status" value="1"/>
</dbReference>
<reference evidence="6" key="1">
    <citation type="submission" date="2021-01" db="EMBL/GenBank/DDBJ databases">
        <authorList>
            <consortium name="Genoscope - CEA"/>
            <person name="William W."/>
        </authorList>
    </citation>
    <scope>NUCLEOTIDE SEQUENCE</scope>
</reference>
<evidence type="ECO:0000256" key="3">
    <source>
        <dbReference type="PROSITE-ProRule" id="PRU10141"/>
    </source>
</evidence>
<dbReference type="PROSITE" id="PS50011">
    <property type="entry name" value="PROTEIN_KINASE_DOM"/>
    <property type="match status" value="1"/>
</dbReference>
<dbReference type="PIRSF" id="PIRSF000654">
    <property type="entry name" value="Integrin-linked_kinase"/>
    <property type="match status" value="1"/>
</dbReference>
<keyword evidence="4" id="KW-0808">Transferase</keyword>
<dbReference type="InterPro" id="IPR000719">
    <property type="entry name" value="Prot_kinase_dom"/>
</dbReference>
<comment type="similarity">
    <text evidence="4">Belongs to the protein kinase superfamily.</text>
</comment>
<comment type="caution">
    <text evidence="6">The sequence shown here is derived from an EMBL/GenBank/DDBJ whole genome shotgun (WGS) entry which is preliminary data.</text>
</comment>
<dbReference type="AlphaFoldDB" id="A0A8S1NIY2"/>
<dbReference type="InterPro" id="IPR017441">
    <property type="entry name" value="Protein_kinase_ATP_BS"/>
</dbReference>
<dbReference type="PANTHER" id="PTHR44167:SF18">
    <property type="entry name" value="PROTEIN KINASE DOMAIN-CONTAINING PROTEIN"/>
    <property type="match status" value="1"/>
</dbReference>
<dbReference type="GO" id="GO:0044773">
    <property type="term" value="P:mitotic DNA damage checkpoint signaling"/>
    <property type="evidence" value="ECO:0007669"/>
    <property type="project" value="TreeGrafter"/>
</dbReference>
<accession>A0A8S1NIY2</accession>
<gene>
    <name evidence="6" type="ORF">PPRIM_AZ9-3.1.T0890188</name>
</gene>
<dbReference type="GO" id="GO:0004674">
    <property type="term" value="F:protein serine/threonine kinase activity"/>
    <property type="evidence" value="ECO:0007669"/>
    <property type="project" value="UniProtKB-KW"/>
</dbReference>
<evidence type="ECO:0000313" key="6">
    <source>
        <dbReference type="EMBL" id="CAD8092042.1"/>
    </source>
</evidence>
<feature type="domain" description="Protein kinase" evidence="5">
    <location>
        <begin position="1"/>
        <end position="256"/>
    </location>
</feature>
<dbReference type="EMBL" id="CAJJDM010000092">
    <property type="protein sequence ID" value="CAD8092042.1"/>
    <property type="molecule type" value="Genomic_DNA"/>
</dbReference>
<dbReference type="InterPro" id="IPR008271">
    <property type="entry name" value="Ser/Thr_kinase_AS"/>
</dbReference>
<dbReference type="OMA" id="NRYTIEQ"/>
<evidence type="ECO:0000256" key="1">
    <source>
        <dbReference type="ARBA" id="ARBA00022741"/>
    </source>
</evidence>
<keyword evidence="7" id="KW-1185">Reference proteome</keyword>
<dbReference type="Pfam" id="PF00069">
    <property type="entry name" value="Pkinase"/>
    <property type="match status" value="1"/>
</dbReference>
<evidence type="ECO:0000256" key="4">
    <source>
        <dbReference type="RuleBase" id="RU000304"/>
    </source>
</evidence>